<sequence length="321" mass="35140">MNLQQLRYVCAVVRQKFNVSAAAEALYTSQPGVSKQIQLLEDELGVELFVRKGKRMIGMTPAGEQIVDFAQRVVNDMENIRKVGQEFSRGDYGRLVVATTHTQARYVMPKAVKIFAERYPGVHLRLRQGSPTQIAEMLATGDVDIAIATEALNSHIGLVALSCYQWNRAVVAPRGHPILEKRPLTLKSIAAYPIVTYDTAFAGRSAIDKAFAAQGIKPNVLLSAIDSDVIKAYVELGLGIGIVAQMAYDPARDSTLGVADASHLFEPSTTYLALRQGSYLRRYIYAFIEIFAPHLDRLTVDMALAAVGTGDSTPPLPDRVC</sequence>
<comment type="similarity">
    <text evidence="1">Belongs to the LysR transcriptional regulatory family.</text>
</comment>
<evidence type="ECO:0000313" key="8">
    <source>
        <dbReference type="EMBL" id="QQD72250.1"/>
    </source>
</evidence>
<dbReference type="InterPro" id="IPR005119">
    <property type="entry name" value="LysR_subst-bd"/>
</dbReference>
<evidence type="ECO:0000256" key="3">
    <source>
        <dbReference type="ARBA" id="ARBA00023125"/>
    </source>
</evidence>
<dbReference type="Pfam" id="PF00126">
    <property type="entry name" value="HTH_1"/>
    <property type="match status" value="1"/>
</dbReference>
<keyword evidence="2" id="KW-0805">Transcription regulation</keyword>
<dbReference type="SUPFAM" id="SSF46785">
    <property type="entry name" value="Winged helix' DNA-binding domain"/>
    <property type="match status" value="1"/>
</dbReference>
<evidence type="ECO:0000313" key="6">
    <source>
        <dbReference type="EMBL" id="CDQ09575.1"/>
    </source>
</evidence>
<feature type="domain" description="HTH lysR-type" evidence="5">
    <location>
        <begin position="1"/>
        <end position="59"/>
    </location>
</feature>
<dbReference type="InterPro" id="IPR000847">
    <property type="entry name" value="LysR_HTH_N"/>
</dbReference>
<dbReference type="PROSITE" id="PS50931">
    <property type="entry name" value="HTH_LYSR"/>
    <property type="match status" value="1"/>
</dbReference>
<reference evidence="9 11" key="4">
    <citation type="submission" date="2017-03" db="EMBL/GenBank/DDBJ databases">
        <authorList>
            <person name="Regsiter A."/>
            <person name="William W."/>
        </authorList>
    </citation>
    <scope>NUCLEOTIDE SEQUENCE [LARGE SCALE GENOMIC DNA]</scope>
    <source>
        <strain evidence="9">PRJEB5721</strain>
    </source>
</reference>
<dbReference type="NCBIfam" id="NF009327">
    <property type="entry name" value="PRK12684.1"/>
    <property type="match status" value="1"/>
</dbReference>
<evidence type="ECO:0000313" key="10">
    <source>
        <dbReference type="Proteomes" id="UP000093129"/>
    </source>
</evidence>
<evidence type="ECO:0000256" key="2">
    <source>
        <dbReference type="ARBA" id="ARBA00023015"/>
    </source>
</evidence>
<reference evidence="6" key="1">
    <citation type="submission" date="2014-03" db="EMBL/GenBank/DDBJ databases">
        <authorList>
            <person name="Genoscope - CEA"/>
        </authorList>
    </citation>
    <scope>NUCLEOTIDE SEQUENCE [LARGE SCALE GENOMIC DNA]</scope>
    <source>
        <strain evidence="6">CF27</strain>
    </source>
</reference>
<evidence type="ECO:0000313" key="7">
    <source>
        <dbReference type="EMBL" id="OCB01550.1"/>
    </source>
</evidence>
<reference evidence="8 12" key="5">
    <citation type="submission" date="2020-07" db="EMBL/GenBank/DDBJ databases">
        <title>Complete genome sequence analysis of Acidithiobacillus ferrivorans XJFY6S-08 reveals extreme environmental adaptation to alpine acid mine drainage.</title>
        <authorList>
            <person name="Yan L."/>
            <person name="Ni Y."/>
        </authorList>
    </citation>
    <scope>NUCLEOTIDE SEQUENCE [LARGE SCALE GENOMIC DNA]</scope>
    <source>
        <strain evidence="8 12">XJFY6S-08</strain>
    </source>
</reference>
<dbReference type="GO" id="GO:0019344">
    <property type="term" value="P:cysteine biosynthetic process"/>
    <property type="evidence" value="ECO:0007669"/>
    <property type="project" value="TreeGrafter"/>
</dbReference>
<evidence type="ECO:0000256" key="1">
    <source>
        <dbReference type="ARBA" id="ARBA00009437"/>
    </source>
</evidence>
<dbReference type="InterPro" id="IPR036388">
    <property type="entry name" value="WH-like_DNA-bd_sf"/>
</dbReference>
<dbReference type="GO" id="GO:0003700">
    <property type="term" value="F:DNA-binding transcription factor activity"/>
    <property type="evidence" value="ECO:0007669"/>
    <property type="project" value="InterPro"/>
</dbReference>
<dbReference type="InterPro" id="IPR036390">
    <property type="entry name" value="WH_DNA-bd_sf"/>
</dbReference>
<dbReference type="EMBL" id="CCCS020000023">
    <property type="protein sequence ID" value="CDQ09575.1"/>
    <property type="molecule type" value="Genomic_DNA"/>
</dbReference>
<keyword evidence="4" id="KW-0804">Transcription</keyword>
<reference evidence="6" key="2">
    <citation type="submission" date="2014-07" db="EMBL/GenBank/DDBJ databases">
        <title>Initial genome analysis of the psychrotolerant acidophile Acidithiobacillus ferrivorans CF27: insights into iron and sulfur oxidation pathways and into biofilm formation.</title>
        <authorList>
            <person name="Talla E."/>
            <person name="Hedrich S."/>
            <person name="Mangenot S."/>
            <person name="Ji B."/>
            <person name="Johnson D.B."/>
            <person name="Barbe V."/>
            <person name="Bonnefoy V."/>
        </authorList>
    </citation>
    <scope>NUCLEOTIDE SEQUENCE [LARGE SCALE GENOMIC DNA]</scope>
    <source>
        <strain evidence="6">CF27</strain>
    </source>
</reference>
<dbReference type="PRINTS" id="PR00039">
    <property type="entry name" value="HTHLYSR"/>
</dbReference>
<organism evidence="6">
    <name type="scientific">Acidithiobacillus ferrivorans</name>
    <dbReference type="NCBI Taxonomy" id="160808"/>
    <lineage>
        <taxon>Bacteria</taxon>
        <taxon>Pseudomonadati</taxon>
        <taxon>Pseudomonadota</taxon>
        <taxon>Acidithiobacillia</taxon>
        <taxon>Acidithiobacillales</taxon>
        <taxon>Acidithiobacillaceae</taxon>
        <taxon>Acidithiobacillus</taxon>
    </lineage>
</organism>
<dbReference type="RefSeq" id="WP_035191893.1">
    <property type="nucleotide sequence ID" value="NZ_CCCS020000023.1"/>
</dbReference>
<reference evidence="7 10" key="3">
    <citation type="submission" date="2016-07" db="EMBL/GenBank/DDBJ databases">
        <title>Draft genome of a psychrotolerant acidophile Acidithiobacillus ferrivorans strain YL15.</title>
        <authorList>
            <person name="Peng T."/>
            <person name="Ma L."/>
            <person name="Nan M."/>
            <person name="An N."/>
            <person name="Wang M."/>
            <person name="Qiu G."/>
            <person name="Zeng W."/>
        </authorList>
    </citation>
    <scope>NUCLEOTIDE SEQUENCE [LARGE SCALE GENOMIC DNA]</scope>
    <source>
        <strain evidence="7 10">YL15</strain>
    </source>
</reference>
<dbReference type="PANTHER" id="PTHR30126:SF6">
    <property type="entry name" value="HTH-TYPE TRANSCRIPTIONAL REGULATOR CYSB-RELATED"/>
    <property type="match status" value="1"/>
</dbReference>
<evidence type="ECO:0000313" key="11">
    <source>
        <dbReference type="Proteomes" id="UP000193925"/>
    </source>
</evidence>
<proteinExistence type="inferred from homology"/>
<keyword evidence="3 9" id="KW-0238">DNA-binding</keyword>
<accession>A0A060UM98</accession>
<evidence type="ECO:0000259" key="5">
    <source>
        <dbReference type="PROSITE" id="PS50931"/>
    </source>
</evidence>
<dbReference type="Proteomes" id="UP000595420">
    <property type="component" value="Chromosome"/>
</dbReference>
<dbReference type="AlphaFoldDB" id="A0A060UM98"/>
<dbReference type="EMBL" id="CP059488">
    <property type="protein sequence ID" value="QQD72250.1"/>
    <property type="molecule type" value="Genomic_DNA"/>
</dbReference>
<dbReference type="FunFam" id="1.10.10.10:FF:000001">
    <property type="entry name" value="LysR family transcriptional regulator"/>
    <property type="match status" value="1"/>
</dbReference>
<name>A0A060UM98_9PROT</name>
<gene>
    <name evidence="6" type="primary">cbl</name>
    <name evidence="7" type="synonym">cysB</name>
    <name evidence="6" type="ORF">AFERRI_30221</name>
    <name evidence="9" type="ORF">AFERRI_50380</name>
    <name evidence="7" type="ORF">BBC27_03470</name>
    <name evidence="8" type="ORF">H2515_12695</name>
</gene>
<dbReference type="Pfam" id="PF03466">
    <property type="entry name" value="LysR_substrate"/>
    <property type="match status" value="1"/>
</dbReference>
<dbReference type="Proteomes" id="UP000093129">
    <property type="component" value="Unassembled WGS sequence"/>
</dbReference>
<dbReference type="Proteomes" id="UP000193925">
    <property type="component" value="Chromosome AFERRI"/>
</dbReference>
<evidence type="ECO:0000313" key="12">
    <source>
        <dbReference type="Proteomes" id="UP000595420"/>
    </source>
</evidence>
<dbReference type="CDD" id="cd08413">
    <property type="entry name" value="PBP2_CysB_like"/>
    <property type="match status" value="1"/>
</dbReference>
<dbReference type="PANTHER" id="PTHR30126">
    <property type="entry name" value="HTH-TYPE TRANSCRIPTIONAL REGULATOR"/>
    <property type="match status" value="1"/>
</dbReference>
<dbReference type="Gene3D" id="1.10.10.10">
    <property type="entry name" value="Winged helix-like DNA-binding domain superfamily/Winged helix DNA-binding domain"/>
    <property type="match status" value="1"/>
</dbReference>
<keyword evidence="11" id="KW-1185">Reference proteome</keyword>
<dbReference type="InterPro" id="IPR037423">
    <property type="entry name" value="CysB_PBP2"/>
</dbReference>
<dbReference type="GO" id="GO:0000976">
    <property type="term" value="F:transcription cis-regulatory region binding"/>
    <property type="evidence" value="ECO:0007669"/>
    <property type="project" value="TreeGrafter"/>
</dbReference>
<evidence type="ECO:0000256" key="4">
    <source>
        <dbReference type="ARBA" id="ARBA00023163"/>
    </source>
</evidence>
<dbReference type="Gene3D" id="3.40.190.10">
    <property type="entry name" value="Periplasmic binding protein-like II"/>
    <property type="match status" value="2"/>
</dbReference>
<evidence type="ECO:0000313" key="9">
    <source>
        <dbReference type="EMBL" id="SMH67179.1"/>
    </source>
</evidence>
<dbReference type="SUPFAM" id="SSF53850">
    <property type="entry name" value="Periplasmic binding protein-like II"/>
    <property type="match status" value="1"/>
</dbReference>
<dbReference type="EMBL" id="LT841305">
    <property type="protein sequence ID" value="SMH67179.1"/>
    <property type="molecule type" value="Genomic_DNA"/>
</dbReference>
<protein>
    <submittedName>
        <fullName evidence="8">CysB family HTH-type transcriptional regulator</fullName>
    </submittedName>
    <submittedName>
        <fullName evidence="9">DNA-binding transcriptional dual regulator, O-acetyl-L-serine-binding</fullName>
    </submittedName>
    <submittedName>
        <fullName evidence="6">HTH-type transcriptional regulator cbl</fullName>
    </submittedName>
    <submittedName>
        <fullName evidence="7">Transcriptional regulator CysB</fullName>
    </submittedName>
</protein>
<dbReference type="EMBL" id="MASQ01000137">
    <property type="protein sequence ID" value="OCB01550.1"/>
    <property type="molecule type" value="Genomic_DNA"/>
</dbReference>